<reference evidence="6 7" key="1">
    <citation type="submission" date="2020-08" db="EMBL/GenBank/DDBJ databases">
        <title>Sequencing the genomes of 1000 actinobacteria strains.</title>
        <authorList>
            <person name="Klenk H.-P."/>
        </authorList>
    </citation>
    <scope>NUCLEOTIDE SEQUENCE [LARGE SCALE GENOMIC DNA]</scope>
    <source>
        <strain evidence="6 7">DSM 105783</strain>
    </source>
</reference>
<dbReference type="GO" id="GO:0000976">
    <property type="term" value="F:transcription cis-regulatory region binding"/>
    <property type="evidence" value="ECO:0007669"/>
    <property type="project" value="TreeGrafter"/>
</dbReference>
<dbReference type="SUPFAM" id="SSF46689">
    <property type="entry name" value="Homeodomain-like"/>
    <property type="match status" value="1"/>
</dbReference>
<dbReference type="PANTHER" id="PTHR30055">
    <property type="entry name" value="HTH-TYPE TRANSCRIPTIONAL REGULATOR RUTR"/>
    <property type="match status" value="1"/>
</dbReference>
<dbReference type="AlphaFoldDB" id="A0A7W8X1N8"/>
<dbReference type="InterPro" id="IPR009057">
    <property type="entry name" value="Homeodomain-like_sf"/>
</dbReference>
<dbReference type="PANTHER" id="PTHR30055:SF234">
    <property type="entry name" value="HTH-TYPE TRANSCRIPTIONAL REGULATOR BETI"/>
    <property type="match status" value="1"/>
</dbReference>
<dbReference type="PROSITE" id="PS50977">
    <property type="entry name" value="HTH_TETR_2"/>
    <property type="match status" value="1"/>
</dbReference>
<dbReference type="RefSeq" id="WP_221244623.1">
    <property type="nucleotide sequence ID" value="NZ_BAAARH010000007.1"/>
</dbReference>
<evidence type="ECO:0000256" key="2">
    <source>
        <dbReference type="ARBA" id="ARBA00023125"/>
    </source>
</evidence>
<accession>A0A7W8X1N8</accession>
<feature type="DNA-binding region" description="H-T-H motif" evidence="4">
    <location>
        <begin position="39"/>
        <end position="58"/>
    </location>
</feature>
<comment type="caution">
    <text evidence="6">The sequence shown here is derived from an EMBL/GenBank/DDBJ whole genome shotgun (WGS) entry which is preliminary data.</text>
</comment>
<name>A0A7W8X1N8_9MICC</name>
<evidence type="ECO:0000256" key="3">
    <source>
        <dbReference type="ARBA" id="ARBA00023163"/>
    </source>
</evidence>
<organism evidence="6 7">
    <name type="scientific">Neomicrococcus aestuarii</name>
    <dbReference type="NCBI Taxonomy" id="556325"/>
    <lineage>
        <taxon>Bacteria</taxon>
        <taxon>Bacillati</taxon>
        <taxon>Actinomycetota</taxon>
        <taxon>Actinomycetes</taxon>
        <taxon>Micrococcales</taxon>
        <taxon>Micrococcaceae</taxon>
        <taxon>Neomicrococcus</taxon>
    </lineage>
</organism>
<feature type="domain" description="HTH tetR-type" evidence="5">
    <location>
        <begin position="16"/>
        <end position="76"/>
    </location>
</feature>
<dbReference type="InterPro" id="IPR001647">
    <property type="entry name" value="HTH_TetR"/>
</dbReference>
<keyword evidence="2 4" id="KW-0238">DNA-binding</keyword>
<evidence type="ECO:0000313" key="7">
    <source>
        <dbReference type="Proteomes" id="UP000580797"/>
    </source>
</evidence>
<dbReference type="EMBL" id="JACHDR010000001">
    <property type="protein sequence ID" value="MBB5512989.1"/>
    <property type="molecule type" value="Genomic_DNA"/>
</dbReference>
<proteinExistence type="predicted"/>
<keyword evidence="3" id="KW-0804">Transcription</keyword>
<evidence type="ECO:0000256" key="1">
    <source>
        <dbReference type="ARBA" id="ARBA00023015"/>
    </source>
</evidence>
<keyword evidence="1" id="KW-0805">Transcription regulation</keyword>
<evidence type="ECO:0000259" key="5">
    <source>
        <dbReference type="PROSITE" id="PS50977"/>
    </source>
</evidence>
<dbReference type="Gene3D" id="1.10.357.10">
    <property type="entry name" value="Tetracycline Repressor, domain 2"/>
    <property type="match status" value="1"/>
</dbReference>
<dbReference type="PRINTS" id="PR00455">
    <property type="entry name" value="HTHTETR"/>
</dbReference>
<gene>
    <name evidence="6" type="ORF">HD598_001676</name>
</gene>
<dbReference type="InterPro" id="IPR023772">
    <property type="entry name" value="DNA-bd_HTH_TetR-type_CS"/>
</dbReference>
<evidence type="ECO:0000256" key="4">
    <source>
        <dbReference type="PROSITE-ProRule" id="PRU00335"/>
    </source>
</evidence>
<dbReference type="GO" id="GO:0003700">
    <property type="term" value="F:DNA-binding transcription factor activity"/>
    <property type="evidence" value="ECO:0007669"/>
    <property type="project" value="TreeGrafter"/>
</dbReference>
<dbReference type="Pfam" id="PF00440">
    <property type="entry name" value="TetR_N"/>
    <property type="match status" value="1"/>
</dbReference>
<evidence type="ECO:0000313" key="6">
    <source>
        <dbReference type="EMBL" id="MBB5512989.1"/>
    </source>
</evidence>
<dbReference type="InterPro" id="IPR050109">
    <property type="entry name" value="HTH-type_TetR-like_transc_reg"/>
</dbReference>
<dbReference type="Proteomes" id="UP000580797">
    <property type="component" value="Unassembled WGS sequence"/>
</dbReference>
<sequence>MTECKTELSLRERRQVETWTQIHEAALDLALADGLAAATIDAIADRAGISRRTFFNYFPSKEDALLGLRAPQLSDEVRERFRISKEPTLLRLTRLVRGTVRETSATDKLGRTADMKRRKELVHAHPELALRMKAHMGAVSEMLTKELERAEREVAAGLEEPLGDGLTHEDAEAAIMLANSILLHAFKTYGETALHRESDAIIRSLETFRNLLESK</sequence>
<dbReference type="PROSITE" id="PS01081">
    <property type="entry name" value="HTH_TETR_1"/>
    <property type="match status" value="1"/>
</dbReference>
<protein>
    <submittedName>
        <fullName evidence="6">AcrR family transcriptional regulator</fullName>
    </submittedName>
</protein>